<evidence type="ECO:0000256" key="1">
    <source>
        <dbReference type="SAM" id="Phobius"/>
    </source>
</evidence>
<feature type="transmembrane region" description="Helical" evidence="1">
    <location>
        <begin position="12"/>
        <end position="37"/>
    </location>
</feature>
<keyword evidence="1" id="KW-0812">Transmembrane</keyword>
<name>A0A284S0I7_ARMOS</name>
<dbReference type="Proteomes" id="UP000219338">
    <property type="component" value="Unassembled WGS sequence"/>
</dbReference>
<keyword evidence="1" id="KW-1133">Transmembrane helix</keyword>
<keyword evidence="1" id="KW-0472">Membrane</keyword>
<dbReference type="OMA" id="FYAMFTC"/>
<dbReference type="EMBL" id="FUEG01000024">
    <property type="protein sequence ID" value="SJL14513.1"/>
    <property type="molecule type" value="Genomic_DNA"/>
</dbReference>
<feature type="transmembrane region" description="Helical" evidence="1">
    <location>
        <begin position="128"/>
        <end position="149"/>
    </location>
</feature>
<sequence>MANFDLESQRAFYASIIVGSLVFGAQICLYVQSFIYLMKTGDKKRRNFYIVFGAILVLLTAIGGGANIQLGQFMWIQYPDYPGGAPAYFADHSSDWYEVWGTGCDAFANIMADGLLLYRCYIIYSSNIWVVAFPLLVLLASTAMVIITIVQSAIPESTLFFGLPVNFAIAWISLTVGFNVIVTSLICYRLLSFNIASCKTLPPELANSYTSISAMMLESAAPFTISGIVYVVTFAVESPSQQVFAGIWGVMVALSPQLIITRVAMGIAWNKDAVDRVTASLAFKVDTSGVLSSSAASNDGRSQIIMGLTTKKSSEDMV</sequence>
<reference evidence="3" key="1">
    <citation type="journal article" date="2017" name="Nat. Ecol. Evol.">
        <title>Genome expansion and lineage-specific genetic innovations in the forest pathogenic fungi Armillaria.</title>
        <authorList>
            <person name="Sipos G."/>
            <person name="Prasanna A.N."/>
            <person name="Walter M.C."/>
            <person name="O'Connor E."/>
            <person name="Balint B."/>
            <person name="Krizsan K."/>
            <person name="Kiss B."/>
            <person name="Hess J."/>
            <person name="Varga T."/>
            <person name="Slot J."/>
            <person name="Riley R."/>
            <person name="Boka B."/>
            <person name="Rigling D."/>
            <person name="Barry K."/>
            <person name="Lee J."/>
            <person name="Mihaltcheva S."/>
            <person name="LaButti K."/>
            <person name="Lipzen A."/>
            <person name="Waldron R."/>
            <person name="Moloney N.M."/>
            <person name="Sperisen C."/>
            <person name="Kredics L."/>
            <person name="Vagvoelgyi C."/>
            <person name="Patrignani A."/>
            <person name="Fitzpatrick D."/>
            <person name="Nagy I."/>
            <person name="Doyle S."/>
            <person name="Anderson J.B."/>
            <person name="Grigoriev I.V."/>
            <person name="Gueldener U."/>
            <person name="Muensterkoetter M."/>
            <person name="Nagy L.G."/>
        </authorList>
    </citation>
    <scope>NUCLEOTIDE SEQUENCE [LARGE SCALE GENOMIC DNA]</scope>
    <source>
        <strain evidence="3">C18/9</strain>
    </source>
</reference>
<evidence type="ECO:0000313" key="2">
    <source>
        <dbReference type="EMBL" id="SJL14513.1"/>
    </source>
</evidence>
<dbReference type="OrthoDB" id="2796825at2759"/>
<keyword evidence="3" id="KW-1185">Reference proteome</keyword>
<evidence type="ECO:0000313" key="3">
    <source>
        <dbReference type="Proteomes" id="UP000219338"/>
    </source>
</evidence>
<protein>
    <submittedName>
        <fullName evidence="2">Uncharacterized protein</fullName>
    </submittedName>
</protein>
<feature type="transmembrane region" description="Helical" evidence="1">
    <location>
        <begin position="49"/>
        <end position="76"/>
    </location>
</feature>
<accession>A0A284S0I7</accession>
<proteinExistence type="predicted"/>
<dbReference type="AlphaFoldDB" id="A0A284S0I7"/>
<gene>
    <name evidence="2" type="ORF">ARMOST_17974</name>
</gene>
<feature type="transmembrane region" description="Helical" evidence="1">
    <location>
        <begin position="96"/>
        <end position="116"/>
    </location>
</feature>
<feature type="transmembrane region" description="Helical" evidence="1">
    <location>
        <begin position="242"/>
        <end position="261"/>
    </location>
</feature>
<feature type="transmembrane region" description="Helical" evidence="1">
    <location>
        <begin position="212"/>
        <end position="236"/>
    </location>
</feature>
<feature type="transmembrane region" description="Helical" evidence="1">
    <location>
        <begin position="169"/>
        <end position="191"/>
    </location>
</feature>
<organism evidence="2 3">
    <name type="scientific">Armillaria ostoyae</name>
    <name type="common">Armillaria root rot fungus</name>
    <dbReference type="NCBI Taxonomy" id="47428"/>
    <lineage>
        <taxon>Eukaryota</taxon>
        <taxon>Fungi</taxon>
        <taxon>Dikarya</taxon>
        <taxon>Basidiomycota</taxon>
        <taxon>Agaricomycotina</taxon>
        <taxon>Agaricomycetes</taxon>
        <taxon>Agaricomycetidae</taxon>
        <taxon>Agaricales</taxon>
        <taxon>Marasmiineae</taxon>
        <taxon>Physalacriaceae</taxon>
        <taxon>Armillaria</taxon>
    </lineage>
</organism>